<feature type="binding site" evidence="9">
    <location>
        <begin position="211"/>
        <end position="216"/>
    </location>
    <ligand>
        <name>ATP</name>
        <dbReference type="ChEBI" id="CHEBI:30616"/>
    </ligand>
</feature>
<gene>
    <name evidence="9" type="primary">rbsK</name>
    <name evidence="11" type="ORF">DWV06_15010</name>
</gene>
<reference evidence="11 12" key="1">
    <citation type="submission" date="2018-07" db="EMBL/GenBank/DDBJ databases">
        <title>Anaerosacharophilus polymeroproducens gen. nov. sp. nov., an anaerobic bacterium isolated from salt field.</title>
        <authorList>
            <person name="Kim W."/>
            <person name="Yang S.-H."/>
            <person name="Oh J."/>
            <person name="Lee J.-H."/>
            <person name="Kwon K.K."/>
        </authorList>
    </citation>
    <scope>NUCLEOTIDE SEQUENCE [LARGE SCALE GENOMIC DNA]</scope>
    <source>
        <strain evidence="11 12">MCWD5</strain>
    </source>
</reference>
<keyword evidence="7 9" id="KW-0630">Potassium</keyword>
<feature type="binding site" evidence="9">
    <location>
        <begin position="10"/>
        <end position="12"/>
    </location>
    <ligand>
        <name>substrate</name>
    </ligand>
</feature>
<dbReference type="OrthoDB" id="9775849at2"/>
<dbReference type="EMBL" id="QRCT01000049">
    <property type="protein sequence ID" value="RDU22586.1"/>
    <property type="molecule type" value="Genomic_DNA"/>
</dbReference>
<evidence type="ECO:0000313" key="12">
    <source>
        <dbReference type="Proteomes" id="UP000255036"/>
    </source>
</evidence>
<feature type="binding site" evidence="9">
    <location>
        <position position="239"/>
    </location>
    <ligand>
        <name>K(+)</name>
        <dbReference type="ChEBI" id="CHEBI:29103"/>
    </ligand>
</feature>
<comment type="activity regulation">
    <text evidence="9">Activated by a monovalent cation that binds near, but not in, the active site. The most likely occupant of the site in vivo is potassium. Ion binding induces a conformational change that may alter substrate affinity.</text>
</comment>
<comment type="function">
    <text evidence="9">Catalyzes the phosphorylation of ribose at O-5 in a reaction requiring ATP and magnesium. The resulting D-ribose-5-phosphate can then be used either for sythesis of nucleotides, histidine, and tryptophan, or as a component of the pentose phosphate pathway.</text>
</comment>
<comment type="caution">
    <text evidence="9">Lacks conserved residue(s) required for the propagation of feature annotation.</text>
</comment>
<comment type="catalytic activity">
    <reaction evidence="9">
        <text>D-ribose + ATP = D-ribose 5-phosphate + ADP + H(+)</text>
        <dbReference type="Rhea" id="RHEA:13697"/>
        <dbReference type="ChEBI" id="CHEBI:15378"/>
        <dbReference type="ChEBI" id="CHEBI:30616"/>
        <dbReference type="ChEBI" id="CHEBI:47013"/>
        <dbReference type="ChEBI" id="CHEBI:78346"/>
        <dbReference type="ChEBI" id="CHEBI:456216"/>
        <dbReference type="EC" id="2.7.1.15"/>
    </reaction>
</comment>
<evidence type="ECO:0000256" key="2">
    <source>
        <dbReference type="ARBA" id="ARBA00022723"/>
    </source>
</evidence>
<comment type="cofactor">
    <cofactor evidence="9">
        <name>Mg(2+)</name>
        <dbReference type="ChEBI" id="CHEBI:18420"/>
    </cofactor>
    <text evidence="9">Requires a divalent cation, most likely magnesium in vivo, as an electrophilic catalyst to aid phosphoryl group transfer. It is the chelate of the metal and the nucleotide that is the actual substrate.</text>
</comment>
<keyword evidence="1 9" id="KW-0808">Transferase</keyword>
<comment type="subunit">
    <text evidence="9">Homodimer.</text>
</comment>
<sequence length="293" mass="31923">MRILSFGSLNIDNVYRVKSIVQPGETIASGSQQVHCGGKGLNQSIALARAGMEVFHAGMIGMDGQILLTELEKAHVNTGLIQKSTGKSGHTLIQVDDRGQNSIILCGGTNQKITKEYVDEVLVKFQEGDLLLLQNEISYIDYIIARAKDKRMRILLNPSPLDEKMCQMDLSGVELFFLNEIEGEQITGEKDVERILNALSEKYPASKIVLTLGKAGAIFRMQGQTCRQNAIHVNAVDTTAAGDTFTGYFIKEFYNTKSPEKALALATKAAAIAVTKEGAAGSIPILKEVLDFK</sequence>
<feature type="binding site" evidence="9">
    <location>
        <begin position="242"/>
        <end position="243"/>
    </location>
    <ligand>
        <name>ATP</name>
        <dbReference type="ChEBI" id="CHEBI:30616"/>
    </ligand>
</feature>
<dbReference type="Proteomes" id="UP000255036">
    <property type="component" value="Unassembled WGS sequence"/>
</dbReference>
<accession>A0A371ASN1</accession>
<comment type="pathway">
    <text evidence="9">Carbohydrate metabolism; D-ribose degradation; D-ribose 5-phosphate from beta-D-ribopyranose: step 2/2.</text>
</comment>
<evidence type="ECO:0000256" key="8">
    <source>
        <dbReference type="ARBA" id="ARBA00023277"/>
    </source>
</evidence>
<feature type="binding site" evidence="9">
    <location>
        <position position="243"/>
    </location>
    <ligand>
        <name>substrate</name>
    </ligand>
</feature>
<evidence type="ECO:0000256" key="5">
    <source>
        <dbReference type="ARBA" id="ARBA00022840"/>
    </source>
</evidence>
<evidence type="ECO:0000256" key="9">
    <source>
        <dbReference type="HAMAP-Rule" id="MF_01987"/>
    </source>
</evidence>
<dbReference type="Gene3D" id="3.40.1190.20">
    <property type="match status" value="1"/>
</dbReference>
<feature type="binding site" evidence="9">
    <location>
        <position position="237"/>
    </location>
    <ligand>
        <name>K(+)</name>
        <dbReference type="ChEBI" id="CHEBI:29103"/>
    </ligand>
</feature>
<proteinExistence type="inferred from homology"/>
<feature type="binding site" evidence="9">
    <location>
        <begin position="38"/>
        <end position="42"/>
    </location>
    <ligand>
        <name>substrate</name>
    </ligand>
</feature>
<keyword evidence="12" id="KW-1185">Reference proteome</keyword>
<dbReference type="GO" id="GO:0019303">
    <property type="term" value="P:D-ribose catabolic process"/>
    <property type="evidence" value="ECO:0007669"/>
    <property type="project" value="UniProtKB-UniRule"/>
</dbReference>
<feature type="binding site" evidence="9">
    <location>
        <position position="179"/>
    </location>
    <ligand>
        <name>ATP</name>
        <dbReference type="ChEBI" id="CHEBI:30616"/>
    </ligand>
</feature>
<keyword evidence="4 9" id="KW-0418">Kinase</keyword>
<feature type="active site" description="Proton acceptor" evidence="9">
    <location>
        <position position="243"/>
    </location>
</feature>
<keyword evidence="5 9" id="KW-0067">ATP-binding</keyword>
<comment type="caution">
    <text evidence="11">The sequence shown here is derived from an EMBL/GenBank/DDBJ whole genome shotgun (WGS) entry which is preliminary data.</text>
</comment>
<dbReference type="SUPFAM" id="SSF53613">
    <property type="entry name" value="Ribokinase-like"/>
    <property type="match status" value="1"/>
</dbReference>
<feature type="binding site" evidence="9">
    <location>
        <position position="276"/>
    </location>
    <ligand>
        <name>K(+)</name>
        <dbReference type="ChEBI" id="CHEBI:29103"/>
    </ligand>
</feature>
<evidence type="ECO:0000256" key="3">
    <source>
        <dbReference type="ARBA" id="ARBA00022741"/>
    </source>
</evidence>
<dbReference type="InterPro" id="IPR029056">
    <property type="entry name" value="Ribokinase-like"/>
</dbReference>
<dbReference type="PANTHER" id="PTHR10584:SF166">
    <property type="entry name" value="RIBOKINASE"/>
    <property type="match status" value="1"/>
</dbReference>
<dbReference type="InterPro" id="IPR011611">
    <property type="entry name" value="PfkB_dom"/>
</dbReference>
<dbReference type="GO" id="GO:0005524">
    <property type="term" value="F:ATP binding"/>
    <property type="evidence" value="ECO:0007669"/>
    <property type="project" value="UniProtKB-UniRule"/>
</dbReference>
<name>A0A371ASN1_9FIRM</name>
<dbReference type="RefSeq" id="WP_115482996.1">
    <property type="nucleotide sequence ID" value="NZ_QRCT01000049.1"/>
</dbReference>
<dbReference type="GO" id="GO:0005737">
    <property type="term" value="C:cytoplasm"/>
    <property type="evidence" value="ECO:0007669"/>
    <property type="project" value="UniProtKB-SubCell"/>
</dbReference>
<keyword evidence="8 9" id="KW-0119">Carbohydrate metabolism</keyword>
<feature type="domain" description="Carbohydrate kinase PfkB" evidence="10">
    <location>
        <begin position="3"/>
        <end position="284"/>
    </location>
</feature>
<dbReference type="HAMAP" id="MF_01987">
    <property type="entry name" value="Ribokinase"/>
    <property type="match status" value="1"/>
</dbReference>
<dbReference type="AlphaFoldDB" id="A0A371ASN1"/>
<dbReference type="Pfam" id="PF00294">
    <property type="entry name" value="PfkB"/>
    <property type="match status" value="1"/>
</dbReference>
<dbReference type="GO" id="GO:0004747">
    <property type="term" value="F:ribokinase activity"/>
    <property type="evidence" value="ECO:0007669"/>
    <property type="project" value="UniProtKB-UniRule"/>
</dbReference>
<dbReference type="UniPathway" id="UPA00916">
    <property type="reaction ID" value="UER00889"/>
</dbReference>
<feature type="binding site" evidence="9">
    <location>
        <position position="136"/>
    </location>
    <ligand>
        <name>substrate</name>
    </ligand>
</feature>
<keyword evidence="6 9" id="KW-0460">Magnesium</keyword>
<keyword evidence="2 9" id="KW-0479">Metal-binding</keyword>
<feature type="binding site" evidence="9">
    <location>
        <position position="273"/>
    </location>
    <ligand>
        <name>K(+)</name>
        <dbReference type="ChEBI" id="CHEBI:29103"/>
    </ligand>
</feature>
<keyword evidence="3 9" id="KW-0547">Nucleotide-binding</keyword>
<evidence type="ECO:0000256" key="6">
    <source>
        <dbReference type="ARBA" id="ARBA00022842"/>
    </source>
</evidence>
<protein>
    <recommendedName>
        <fullName evidence="9">Ribokinase</fullName>
        <shortName evidence="9">RK</shortName>
        <ecNumber evidence="9">2.7.1.15</ecNumber>
    </recommendedName>
</protein>
<evidence type="ECO:0000256" key="4">
    <source>
        <dbReference type="ARBA" id="ARBA00022777"/>
    </source>
</evidence>
<feature type="binding site" evidence="9">
    <location>
        <position position="282"/>
    </location>
    <ligand>
        <name>K(+)</name>
        <dbReference type="ChEBI" id="CHEBI:29103"/>
    </ligand>
</feature>
<comment type="subcellular location">
    <subcellularLocation>
        <location evidence="9">Cytoplasm</location>
    </subcellularLocation>
</comment>
<evidence type="ECO:0000313" key="11">
    <source>
        <dbReference type="EMBL" id="RDU22586.1"/>
    </source>
</evidence>
<dbReference type="CDD" id="cd01174">
    <property type="entry name" value="ribokinase"/>
    <property type="match status" value="1"/>
</dbReference>
<keyword evidence="9" id="KW-0963">Cytoplasm</keyword>
<dbReference type="PANTHER" id="PTHR10584">
    <property type="entry name" value="SUGAR KINASE"/>
    <property type="match status" value="1"/>
</dbReference>
<feature type="binding site" evidence="9">
    <location>
        <position position="278"/>
    </location>
    <ligand>
        <name>K(+)</name>
        <dbReference type="ChEBI" id="CHEBI:29103"/>
    </ligand>
</feature>
<comment type="similarity">
    <text evidence="9">Belongs to the carbohydrate kinase PfkB family. Ribokinase subfamily.</text>
</comment>
<dbReference type="InterPro" id="IPR002139">
    <property type="entry name" value="Ribo/fructo_kinase"/>
</dbReference>
<dbReference type="PRINTS" id="PR00990">
    <property type="entry name" value="RIBOKINASE"/>
</dbReference>
<organism evidence="11 12">
    <name type="scientific">Anaerosacchariphilus polymeriproducens</name>
    <dbReference type="NCBI Taxonomy" id="1812858"/>
    <lineage>
        <taxon>Bacteria</taxon>
        <taxon>Bacillati</taxon>
        <taxon>Bacillota</taxon>
        <taxon>Clostridia</taxon>
        <taxon>Lachnospirales</taxon>
        <taxon>Lachnospiraceae</taxon>
        <taxon>Anaerosacchariphilus</taxon>
    </lineage>
</organism>
<dbReference type="EC" id="2.7.1.15" evidence="9"/>
<evidence type="ECO:0000256" key="7">
    <source>
        <dbReference type="ARBA" id="ARBA00022958"/>
    </source>
</evidence>
<evidence type="ECO:0000256" key="1">
    <source>
        <dbReference type="ARBA" id="ARBA00022679"/>
    </source>
</evidence>
<dbReference type="InterPro" id="IPR011877">
    <property type="entry name" value="Ribokinase"/>
</dbReference>
<evidence type="ECO:0000259" key="10">
    <source>
        <dbReference type="Pfam" id="PF00294"/>
    </source>
</evidence>
<dbReference type="GO" id="GO:0046872">
    <property type="term" value="F:metal ion binding"/>
    <property type="evidence" value="ECO:0007669"/>
    <property type="project" value="UniProtKB-KW"/>
</dbReference>